<dbReference type="Proteomes" id="UP000479710">
    <property type="component" value="Unassembled WGS sequence"/>
</dbReference>
<dbReference type="AlphaFoldDB" id="A0A6G1F4Y6"/>
<name>A0A6G1F4Y6_9ORYZ</name>
<sequence>MRKRQRGSMDICDCLKASGPGSCALSPGALGVCPSMGRLTGAHRRFKLTWVWAGLEASMATSKTSSSKYYVLGGYR</sequence>
<evidence type="ECO:0000313" key="2">
    <source>
        <dbReference type="Proteomes" id="UP000479710"/>
    </source>
</evidence>
<dbReference type="EMBL" id="SPHZ02000001">
    <property type="protein sequence ID" value="KAF0931978.1"/>
    <property type="molecule type" value="Genomic_DNA"/>
</dbReference>
<organism evidence="1 2">
    <name type="scientific">Oryza meyeriana var. granulata</name>
    <dbReference type="NCBI Taxonomy" id="110450"/>
    <lineage>
        <taxon>Eukaryota</taxon>
        <taxon>Viridiplantae</taxon>
        <taxon>Streptophyta</taxon>
        <taxon>Embryophyta</taxon>
        <taxon>Tracheophyta</taxon>
        <taxon>Spermatophyta</taxon>
        <taxon>Magnoliopsida</taxon>
        <taxon>Liliopsida</taxon>
        <taxon>Poales</taxon>
        <taxon>Poaceae</taxon>
        <taxon>BOP clade</taxon>
        <taxon>Oryzoideae</taxon>
        <taxon>Oryzeae</taxon>
        <taxon>Oryzinae</taxon>
        <taxon>Oryza</taxon>
        <taxon>Oryza meyeriana</taxon>
    </lineage>
</organism>
<proteinExistence type="predicted"/>
<comment type="caution">
    <text evidence="1">The sequence shown here is derived from an EMBL/GenBank/DDBJ whole genome shotgun (WGS) entry which is preliminary data.</text>
</comment>
<protein>
    <submittedName>
        <fullName evidence="1">Uncharacterized protein</fullName>
    </submittedName>
</protein>
<keyword evidence="2" id="KW-1185">Reference proteome</keyword>
<reference evidence="1 2" key="1">
    <citation type="submission" date="2019-11" db="EMBL/GenBank/DDBJ databases">
        <title>Whole genome sequence of Oryza granulata.</title>
        <authorList>
            <person name="Li W."/>
        </authorList>
    </citation>
    <scope>NUCLEOTIDE SEQUENCE [LARGE SCALE GENOMIC DNA]</scope>
    <source>
        <strain evidence="2">cv. Menghai</strain>
        <tissue evidence="1">Leaf</tissue>
    </source>
</reference>
<evidence type="ECO:0000313" key="1">
    <source>
        <dbReference type="EMBL" id="KAF0931978.1"/>
    </source>
</evidence>
<gene>
    <name evidence="1" type="ORF">E2562_007478</name>
</gene>
<accession>A0A6G1F4Y6</accession>